<dbReference type="AlphaFoldDB" id="A0A2M8EWM2"/>
<gene>
    <name evidence="2" type="ORF">CO051_06630</name>
</gene>
<evidence type="ECO:0000313" key="2">
    <source>
        <dbReference type="EMBL" id="PJC30263.1"/>
    </source>
</evidence>
<evidence type="ECO:0000313" key="3">
    <source>
        <dbReference type="Proteomes" id="UP000231383"/>
    </source>
</evidence>
<keyword evidence="1" id="KW-0472">Membrane</keyword>
<keyword evidence="1" id="KW-0812">Transmembrane</keyword>
<accession>A0A2M8EWM2</accession>
<reference evidence="3" key="1">
    <citation type="submission" date="2017-09" db="EMBL/GenBank/DDBJ databases">
        <title>Depth-based differentiation of microbial function through sediment-hosted aquifers and enrichment of novel symbionts in the deep terrestrial subsurface.</title>
        <authorList>
            <person name="Probst A.J."/>
            <person name="Ladd B."/>
            <person name="Jarett J.K."/>
            <person name="Geller-Mcgrath D.E."/>
            <person name="Sieber C.M.K."/>
            <person name="Emerson J.B."/>
            <person name="Anantharaman K."/>
            <person name="Thomas B.C."/>
            <person name="Malmstrom R."/>
            <person name="Stieglmeier M."/>
            <person name="Klingl A."/>
            <person name="Woyke T."/>
            <person name="Ryan C.M."/>
            <person name="Banfield J.F."/>
        </authorList>
    </citation>
    <scope>NUCLEOTIDE SEQUENCE [LARGE SCALE GENOMIC DNA]</scope>
</reference>
<proteinExistence type="predicted"/>
<protein>
    <submittedName>
        <fullName evidence="2">Uncharacterized protein</fullName>
    </submittedName>
</protein>
<organism evidence="2 3">
    <name type="scientific">Candidatus Roizmanbacteria bacterium CG_4_9_14_0_2_um_filter_39_13</name>
    <dbReference type="NCBI Taxonomy" id="1974839"/>
    <lineage>
        <taxon>Bacteria</taxon>
        <taxon>Candidatus Roizmaniibacteriota</taxon>
    </lineage>
</organism>
<name>A0A2M8EWM2_9BACT</name>
<dbReference type="EMBL" id="PFSC01000172">
    <property type="protein sequence ID" value="PJC30263.1"/>
    <property type="molecule type" value="Genomic_DNA"/>
</dbReference>
<dbReference type="Proteomes" id="UP000231383">
    <property type="component" value="Unassembled WGS sequence"/>
</dbReference>
<comment type="caution">
    <text evidence="2">The sequence shown here is derived from an EMBL/GenBank/DDBJ whole genome shotgun (WGS) entry which is preliminary data.</text>
</comment>
<sequence>MDETSSLPIKPEITENPLTPPYKNKKLMILLIAIGLFVVFGSIGGGLWAFIQGQKDMQTIVQSQKSEFAEVQNTYDDVRNILDSIPTSPPSGNTDLLDNSKSKSIPSQYDDVLGVEEELGIDQNRKLSEEYKKGIKHLEVIKKNNRKIEALSQSNPTVSIFIPQNADLIRETDRFVDTSSALLTYLQKVNTFEINSTMVGYQVGLAIQEAVVRAGDDDSVTNLEKKIQEIDTLYDEFKSINIDAIPENLQIDHTEKLVTFDEDVEIFNQILIAFQEKNVKLLEKTLQSIIIQGQGTTNDSKVKFKTFWYENELINTITNLSDRWNEYGRLIGLSE</sequence>
<feature type="transmembrane region" description="Helical" evidence="1">
    <location>
        <begin position="27"/>
        <end position="51"/>
    </location>
</feature>
<evidence type="ECO:0000256" key="1">
    <source>
        <dbReference type="SAM" id="Phobius"/>
    </source>
</evidence>
<keyword evidence="1" id="KW-1133">Transmembrane helix</keyword>